<comment type="similarity">
    <text evidence="1">Belongs to the type-I restriction system S methylase family.</text>
</comment>
<accession>A0ABW0LWR1</accession>
<proteinExistence type="inferred from homology"/>
<dbReference type="SUPFAM" id="SSF116734">
    <property type="entry name" value="DNA methylase specificity domain"/>
    <property type="match status" value="2"/>
</dbReference>
<dbReference type="PANTHER" id="PTHR30408">
    <property type="entry name" value="TYPE-1 RESTRICTION ENZYME ECOKI SPECIFICITY PROTEIN"/>
    <property type="match status" value="1"/>
</dbReference>
<feature type="domain" description="Type I restriction modification DNA specificity" evidence="4">
    <location>
        <begin position="1"/>
        <end position="181"/>
    </location>
</feature>
<dbReference type="PANTHER" id="PTHR30408:SF12">
    <property type="entry name" value="TYPE I RESTRICTION ENZYME MJAVIII SPECIFICITY SUBUNIT"/>
    <property type="match status" value="1"/>
</dbReference>
<dbReference type="GO" id="GO:0004519">
    <property type="term" value="F:endonuclease activity"/>
    <property type="evidence" value="ECO:0007669"/>
    <property type="project" value="UniProtKB-KW"/>
</dbReference>
<dbReference type="InterPro" id="IPR000055">
    <property type="entry name" value="Restrct_endonuc_typeI_TRD"/>
</dbReference>
<feature type="domain" description="Type I restriction modification DNA specificity" evidence="4">
    <location>
        <begin position="201"/>
        <end position="372"/>
    </location>
</feature>
<keyword evidence="5" id="KW-0378">Hydrolase</keyword>
<dbReference type="InterPro" id="IPR052021">
    <property type="entry name" value="Type-I_RS_S_subunit"/>
</dbReference>
<organism evidence="5 6">
    <name type="scientific">Cohnella suwonensis</name>
    <dbReference type="NCBI Taxonomy" id="696072"/>
    <lineage>
        <taxon>Bacteria</taxon>
        <taxon>Bacillati</taxon>
        <taxon>Bacillota</taxon>
        <taxon>Bacilli</taxon>
        <taxon>Bacillales</taxon>
        <taxon>Paenibacillaceae</taxon>
        <taxon>Cohnella</taxon>
    </lineage>
</organism>
<keyword evidence="5" id="KW-0255">Endonuclease</keyword>
<name>A0ABW0LWR1_9BACL</name>
<dbReference type="InterPro" id="IPR044946">
    <property type="entry name" value="Restrct_endonuc_typeI_TRD_sf"/>
</dbReference>
<dbReference type="Pfam" id="PF01420">
    <property type="entry name" value="Methylase_S"/>
    <property type="match status" value="2"/>
</dbReference>
<dbReference type="Gene3D" id="3.90.220.20">
    <property type="entry name" value="DNA methylase specificity domains"/>
    <property type="match status" value="2"/>
</dbReference>
<evidence type="ECO:0000256" key="1">
    <source>
        <dbReference type="ARBA" id="ARBA00010923"/>
    </source>
</evidence>
<keyword evidence="2" id="KW-0680">Restriction system</keyword>
<gene>
    <name evidence="5" type="ORF">ACFPPD_11170</name>
</gene>
<reference evidence="6" key="1">
    <citation type="journal article" date="2019" name="Int. J. Syst. Evol. Microbiol.">
        <title>The Global Catalogue of Microorganisms (GCM) 10K type strain sequencing project: providing services to taxonomists for standard genome sequencing and annotation.</title>
        <authorList>
            <consortium name="The Broad Institute Genomics Platform"/>
            <consortium name="The Broad Institute Genome Sequencing Center for Infectious Disease"/>
            <person name="Wu L."/>
            <person name="Ma J."/>
        </authorList>
    </citation>
    <scope>NUCLEOTIDE SEQUENCE [LARGE SCALE GENOMIC DNA]</scope>
    <source>
        <strain evidence="6">CCUG 57113</strain>
    </source>
</reference>
<keyword evidence="3" id="KW-0238">DNA-binding</keyword>
<evidence type="ECO:0000313" key="6">
    <source>
        <dbReference type="Proteomes" id="UP001596105"/>
    </source>
</evidence>
<dbReference type="EMBL" id="JBHSMH010000030">
    <property type="protein sequence ID" value="MFC5469282.1"/>
    <property type="molecule type" value="Genomic_DNA"/>
</dbReference>
<evidence type="ECO:0000313" key="5">
    <source>
        <dbReference type="EMBL" id="MFC5469282.1"/>
    </source>
</evidence>
<evidence type="ECO:0000256" key="2">
    <source>
        <dbReference type="ARBA" id="ARBA00022747"/>
    </source>
</evidence>
<comment type="caution">
    <text evidence="5">The sequence shown here is derived from an EMBL/GenBank/DDBJ whole genome shotgun (WGS) entry which is preliminary data.</text>
</comment>
<keyword evidence="6" id="KW-1185">Reference proteome</keyword>
<dbReference type="EC" id="3.1.21.-" evidence="5"/>
<dbReference type="RefSeq" id="WP_209749326.1">
    <property type="nucleotide sequence ID" value="NZ_JBHSMH010000030.1"/>
</dbReference>
<evidence type="ECO:0000256" key="3">
    <source>
        <dbReference type="ARBA" id="ARBA00023125"/>
    </source>
</evidence>
<dbReference type="Proteomes" id="UP001596105">
    <property type="component" value="Unassembled WGS sequence"/>
</dbReference>
<protein>
    <submittedName>
        <fullName evidence="5">Restriction endonuclease subunit S</fullName>
        <ecNumber evidence="5">3.1.21.-</ecNumber>
    </submittedName>
</protein>
<dbReference type="CDD" id="cd17264">
    <property type="entry name" value="RMtype1_S_Eco3763I-TRD2-CR2_like"/>
    <property type="match status" value="1"/>
</dbReference>
<evidence type="ECO:0000259" key="4">
    <source>
        <dbReference type="Pfam" id="PF01420"/>
    </source>
</evidence>
<keyword evidence="5" id="KW-0540">Nuclease</keyword>
<sequence length="398" mass="44241">MSRWERVRLGDVCDFINGDRGKNYPTADEFIVEGIPFINAGHISNNAIDFSDMNYISEEKYNKLGSGKLINNDIVYCLRGSLGKHAIVSINSGAIASSLVIIRPNTAIISSKYLTYCMDSIQFIEQQKKANNGSSQPNLSAKSVKLFEVPLPLLDEQNHITDALDIAAKLLSLRKEQLAELDNLIKSTFHEMFGDPVRNEKEWLVEKLKGITTKIGSGATPKGGKESYHNEGICLIRSMNVHNGVFKYDQLAHLDDEQATQLDNVIVKANDILINITGASVARSCIVPTDVLPARVNQHVSIVRVKEEKGTSEYINKLFTTDSFQNFLLAIGGAGGATREAITKHQLQELDIPLPPLPLQNQFAEIVAKIEEQKVFVKKAIDETQQLFDSLMSEYFDE</sequence>
<dbReference type="GO" id="GO:0016787">
    <property type="term" value="F:hydrolase activity"/>
    <property type="evidence" value="ECO:0007669"/>
    <property type="project" value="UniProtKB-KW"/>
</dbReference>